<sequence length="351" mass="40740">MDVEHRKEVVKAETAKWNQRKIDLLLVNRQLYREAGRIFWRKNEFRFQHWNELGNLPFLAGHEHDVPNDVSSFVCSHARFSKFQSIRRISVIGGGWYDQVEYGPEDYGEKDRTSYYSSGIASFLFVFPNLTELTLGVGMVSTFMDNATELGQWWQAILNVLRRNDGILKVNLRHLLDDHRGDWWFNNVQAKATIALPAKGVVPLRETVWTMQDLAIMAQIWINTHKPSHFVKLICRGAEHTVWLIGVPLNVVRPIALQRIRKSRAKKLKHAQHIREGCACEDCKIMERTTKIFRMMSMTPLEKMWRHGQTSASAQLQSKWARNIDLSYDEEELIEAQGSVSVNGIKGYVRY</sequence>
<name>A0A517LF47_9PEZI</name>
<dbReference type="AlphaFoldDB" id="A0A517LF47"/>
<proteinExistence type="predicted"/>
<organism evidence="1 2">
    <name type="scientific">Venturia effusa</name>
    <dbReference type="NCBI Taxonomy" id="50376"/>
    <lineage>
        <taxon>Eukaryota</taxon>
        <taxon>Fungi</taxon>
        <taxon>Dikarya</taxon>
        <taxon>Ascomycota</taxon>
        <taxon>Pezizomycotina</taxon>
        <taxon>Dothideomycetes</taxon>
        <taxon>Pleosporomycetidae</taxon>
        <taxon>Venturiales</taxon>
        <taxon>Venturiaceae</taxon>
        <taxon>Venturia</taxon>
    </lineage>
</organism>
<gene>
    <name evidence="1" type="ORF">FKW77_003196</name>
</gene>
<dbReference type="OrthoDB" id="10544419at2759"/>
<protein>
    <submittedName>
        <fullName evidence="1">Uncharacterized protein</fullName>
    </submittedName>
</protein>
<reference evidence="1 2" key="1">
    <citation type="submission" date="2019-07" db="EMBL/GenBank/DDBJ databases">
        <title>Finished genome of Venturia effusa.</title>
        <authorList>
            <person name="Young C.A."/>
            <person name="Cox M.P."/>
            <person name="Ganley A.R.D."/>
            <person name="David W.J."/>
        </authorList>
    </citation>
    <scope>NUCLEOTIDE SEQUENCE [LARGE SCALE GENOMIC DNA]</scope>
    <source>
        <strain evidence="2">albino</strain>
    </source>
</reference>
<evidence type="ECO:0000313" key="2">
    <source>
        <dbReference type="Proteomes" id="UP000316270"/>
    </source>
</evidence>
<accession>A0A517LF47</accession>
<dbReference type="Proteomes" id="UP000316270">
    <property type="component" value="Chromosome 11"/>
</dbReference>
<dbReference type="EMBL" id="CP042195">
    <property type="protein sequence ID" value="QDS74264.1"/>
    <property type="molecule type" value="Genomic_DNA"/>
</dbReference>
<keyword evidence="2" id="KW-1185">Reference proteome</keyword>
<evidence type="ECO:0000313" key="1">
    <source>
        <dbReference type="EMBL" id="QDS74264.1"/>
    </source>
</evidence>